<reference evidence="8" key="1">
    <citation type="submission" date="2022-11" db="EMBL/GenBank/DDBJ databases">
        <title>Centuries of genome instability and evolution in soft-shell clam transmissible cancer (bioRxiv).</title>
        <authorList>
            <person name="Hart S.F.M."/>
            <person name="Yonemitsu M.A."/>
            <person name="Giersch R.M."/>
            <person name="Beal B.F."/>
            <person name="Arriagada G."/>
            <person name="Davis B.W."/>
            <person name="Ostrander E.A."/>
            <person name="Goff S.P."/>
            <person name="Metzger M.J."/>
        </authorList>
    </citation>
    <scope>NUCLEOTIDE SEQUENCE</scope>
    <source>
        <strain evidence="8">MELC-2E11</strain>
        <tissue evidence="8">Siphon/mantle</tissue>
    </source>
</reference>
<feature type="domain" description="PH" evidence="4">
    <location>
        <begin position="573"/>
        <end position="704"/>
    </location>
</feature>
<feature type="compositionally biased region" description="Polar residues" evidence="3">
    <location>
        <begin position="1330"/>
        <end position="1354"/>
    </location>
</feature>
<feature type="compositionally biased region" description="Basic residues" evidence="3">
    <location>
        <begin position="1412"/>
        <end position="1421"/>
    </location>
</feature>
<evidence type="ECO:0000259" key="4">
    <source>
        <dbReference type="PROSITE" id="PS50003"/>
    </source>
</evidence>
<dbReference type="InterPro" id="IPR023578">
    <property type="entry name" value="Ras_GEF_dom_sf"/>
</dbReference>
<dbReference type="SMART" id="SM00414">
    <property type="entry name" value="H2A"/>
    <property type="match status" value="1"/>
</dbReference>
<dbReference type="InterPro" id="IPR001849">
    <property type="entry name" value="PH_domain"/>
</dbReference>
<feature type="domain" description="N-terminal Ras-GEF" evidence="7">
    <location>
        <begin position="755"/>
        <end position="858"/>
    </location>
</feature>
<feature type="compositionally biased region" description="Basic and acidic residues" evidence="3">
    <location>
        <begin position="1291"/>
        <end position="1307"/>
    </location>
</feature>
<feature type="compositionally biased region" description="Low complexity" evidence="3">
    <location>
        <begin position="1263"/>
        <end position="1274"/>
    </location>
</feature>
<evidence type="ECO:0000256" key="2">
    <source>
        <dbReference type="PROSITE-ProRule" id="PRU00168"/>
    </source>
</evidence>
<accession>A0ABY7FE00</accession>
<dbReference type="InterPro" id="IPR011993">
    <property type="entry name" value="PH-like_dom_sf"/>
</dbReference>
<feature type="domain" description="DH" evidence="6">
    <location>
        <begin position="335"/>
        <end position="522"/>
    </location>
</feature>
<dbReference type="CDD" id="cd06224">
    <property type="entry name" value="REM"/>
    <property type="match status" value="1"/>
</dbReference>
<dbReference type="PROSITE" id="PS00720">
    <property type="entry name" value="RASGEF"/>
    <property type="match status" value="1"/>
</dbReference>
<feature type="region of interest" description="Disordered" evidence="3">
    <location>
        <begin position="1243"/>
        <end position="1354"/>
    </location>
</feature>
<dbReference type="InterPro" id="IPR001895">
    <property type="entry name" value="RASGEF_cat_dom"/>
</dbReference>
<dbReference type="InterPro" id="IPR002119">
    <property type="entry name" value="Histone_H2A"/>
</dbReference>
<evidence type="ECO:0000259" key="6">
    <source>
        <dbReference type="PROSITE" id="PS50010"/>
    </source>
</evidence>
<proteinExistence type="predicted"/>
<protein>
    <submittedName>
        <fullName evidence="8">SOS1-like protein</fullName>
    </submittedName>
</protein>
<dbReference type="Proteomes" id="UP001164746">
    <property type="component" value="Chromosome 11"/>
</dbReference>
<dbReference type="CDD" id="cd22914">
    <property type="entry name" value="HFD_SOS1_rpt1"/>
    <property type="match status" value="1"/>
</dbReference>
<dbReference type="CDD" id="cd22915">
    <property type="entry name" value="HFD_SOS1_rpt2"/>
    <property type="match status" value="1"/>
</dbReference>
<evidence type="ECO:0000259" key="5">
    <source>
        <dbReference type="PROSITE" id="PS50009"/>
    </source>
</evidence>
<dbReference type="SMART" id="SM00147">
    <property type="entry name" value="RasGEF"/>
    <property type="match status" value="1"/>
</dbReference>
<dbReference type="Gene3D" id="1.10.20.10">
    <property type="entry name" value="Histone, subunit A"/>
    <property type="match status" value="1"/>
</dbReference>
<name>A0ABY7FE00_MYAAR</name>
<dbReference type="InterPro" id="IPR009072">
    <property type="entry name" value="Histone-fold"/>
</dbReference>
<evidence type="ECO:0000256" key="3">
    <source>
        <dbReference type="SAM" id="MobiDB-lite"/>
    </source>
</evidence>
<dbReference type="PROSITE" id="PS50003">
    <property type="entry name" value="PH_DOMAIN"/>
    <property type="match status" value="1"/>
</dbReference>
<dbReference type="Pfam" id="PF00617">
    <property type="entry name" value="RasGEF"/>
    <property type="match status" value="1"/>
</dbReference>
<dbReference type="InterPro" id="IPR036964">
    <property type="entry name" value="RASGEF_cat_dom_sf"/>
</dbReference>
<feature type="region of interest" description="Disordered" evidence="3">
    <location>
        <begin position="1381"/>
        <end position="1421"/>
    </location>
</feature>
<feature type="compositionally biased region" description="Low complexity" evidence="3">
    <location>
        <begin position="1390"/>
        <end position="1402"/>
    </location>
</feature>
<keyword evidence="9" id="KW-1185">Reference proteome</keyword>
<dbReference type="Gene3D" id="6.10.250.3060">
    <property type="match status" value="1"/>
</dbReference>
<feature type="region of interest" description="Disordered" evidence="3">
    <location>
        <begin position="1174"/>
        <end position="1198"/>
    </location>
</feature>
<dbReference type="InterPro" id="IPR055251">
    <property type="entry name" value="SOS1_NGEF_PH"/>
</dbReference>
<dbReference type="SMART" id="SM00229">
    <property type="entry name" value="RasGEFN"/>
    <property type="match status" value="1"/>
</dbReference>
<dbReference type="SUPFAM" id="SSF48065">
    <property type="entry name" value="DBL homology domain (DH-domain)"/>
    <property type="match status" value="1"/>
</dbReference>
<dbReference type="Pfam" id="PF22697">
    <property type="entry name" value="SOS1_NGEF_PH"/>
    <property type="match status" value="1"/>
</dbReference>
<dbReference type="InterPro" id="IPR000219">
    <property type="entry name" value="DH_dom"/>
</dbReference>
<sequence length="1421" mass="162289">MVLHNTPTNGPSQHTFQWSYTTHLLMVLHNPPSNGPTQPTYQWSYTTHLPMVLHNTPSNGPTQHTYQWSYTTHLPMAVHNTPTNGPTQHTYQWSFTTHLPMVLHNPPTNGPTQHTYQWSCNEETPFVIFYGFYWLTPQIMVGSCTESFIPSCDNLFLIFKIVHKQVHPSLQAQTDALEYIEDLIIQLLATLCASEPHIVQDVEDRVRKTYPDPIDKWAVRDADRAIKNFDSRNKKQSTLVLPVDKIHPLLVKEVLGYRIDYTVTVYIVAVLEYIAADILKLTGNYVKNIKHSEITQQDIKVAICADQVLMDMFSQEETEVSLPLVDEPTRRESLTYEDIVKDFILEENQYLHDLNMIIKVFRAPFARHFPNSKDLENIFSNILDIYQFTAKLLSSVEEQMEVAAENETPQVGICFQDLAEGEEFGVYKKYVNDVMTPNGKDRLNTLLQRRDISETLMGYGCGFKDSMKYVLPKLLLGPIYHCLHYFEVIKALTANSPNDEDGECLEQASGLLSTLKYLLENIFAGNLAKKKPWETTLRMQGRTGRQAVVQKMSELQKSIDGWEGRDIWQSCSEFILDGVLMKHTKGKNTERHVFLFDALIVLCKQNLRRASVSGPQGEYKLKEKFQIRKMEVRDKEDCDGYRILLIFKRNINYKINENIVALRNHEYKNAFELQGRDHSVHVMLVAKTPEEKSNWMAALISLQTKSMLERQLDAILREEEQMTPLKLPDASEYRFAIEDSENNIVFEDTPAGPGESPLIKGGTLLKLVERLTYHMYADPKFVRTFLTTYRSFCSPQQLLDLLIERVVNVLRHWVNDHFYDFERDVGLLEKLKSFLDTVKGKAMKKMADSILKVINRRTEQPNTEREFTYQKQPPPIEWHLVNSKEKFDLLTLHPIEIARQVTLLEFDLYRAVKPSELVGSVWTKKEKSKTSPNLLKMIEFTNNFTYWLEKCIVEAENLEERVAMVSRCIEVMIVFHELNNFNGVLEVVSALNSASVHRLEHTFSAMNDNKELNSDHFKKYIEKLRSINPPCVPFLGMYLTNILKTEEGNPDFLKRNQEGLVNFSKRRKVAEITGEIQQYQNQPYCLTVEPSIRDFIENLEPLGENDEKWFNEYLYGRSLEIEPRGCRQVPKFPKKYNYSLKSPGIRPQARDRHNATRGHTFSFTPFGGGYQRIEEDQESQSSPQCLTPPTPTTPISPGAVSIATTVGGDNGVFANVTVGQGSSSTVTVSQANVPTAELVSLATDSELQLQPPPLPPRRRTTASSRDSVSSIASSDHVFMRSFSPEPPEVPPRADHDQPPPVPPRRDSMYNTNSLSRSHSHSQVPAAPVTQPRTPTLVSQTVYSRSSTASIPPIQARTQSAAQLTSGYGGQIHSATLPRYFGGRDSRNSDNNENIFNFNGENSDIPALPPKTYRQHARKQSS</sequence>
<dbReference type="Gene3D" id="1.20.900.10">
    <property type="entry name" value="Dbl homology (DH) domain"/>
    <property type="match status" value="1"/>
</dbReference>
<feature type="compositionally biased region" description="Polar residues" evidence="3">
    <location>
        <begin position="1308"/>
        <end position="1322"/>
    </location>
</feature>
<organism evidence="8 9">
    <name type="scientific">Mya arenaria</name>
    <name type="common">Soft-shell clam</name>
    <dbReference type="NCBI Taxonomy" id="6604"/>
    <lineage>
        <taxon>Eukaryota</taxon>
        <taxon>Metazoa</taxon>
        <taxon>Spiralia</taxon>
        <taxon>Lophotrochozoa</taxon>
        <taxon>Mollusca</taxon>
        <taxon>Bivalvia</taxon>
        <taxon>Autobranchia</taxon>
        <taxon>Heteroconchia</taxon>
        <taxon>Euheterodonta</taxon>
        <taxon>Imparidentia</taxon>
        <taxon>Neoheterodontei</taxon>
        <taxon>Myida</taxon>
        <taxon>Myoidea</taxon>
        <taxon>Myidae</taxon>
        <taxon>Mya</taxon>
    </lineage>
</organism>
<dbReference type="SUPFAM" id="SSF48366">
    <property type="entry name" value="Ras GEF"/>
    <property type="match status" value="1"/>
</dbReference>
<dbReference type="CDD" id="cd00155">
    <property type="entry name" value="RasGEF"/>
    <property type="match status" value="1"/>
</dbReference>
<gene>
    <name evidence="8" type="ORF">MAR_000791</name>
</gene>
<dbReference type="SUPFAM" id="SSF50729">
    <property type="entry name" value="PH domain-like"/>
    <property type="match status" value="1"/>
</dbReference>
<dbReference type="Pfam" id="PF00618">
    <property type="entry name" value="RasGEF_N"/>
    <property type="match status" value="1"/>
</dbReference>
<dbReference type="InterPro" id="IPR035899">
    <property type="entry name" value="DBL_dom_sf"/>
</dbReference>
<dbReference type="PROSITE" id="PS50010">
    <property type="entry name" value="DH_2"/>
    <property type="match status" value="1"/>
</dbReference>
<feature type="domain" description="Ras-GEF" evidence="5">
    <location>
        <begin position="893"/>
        <end position="1124"/>
    </location>
</feature>
<dbReference type="SUPFAM" id="SSF47113">
    <property type="entry name" value="Histone-fold"/>
    <property type="match status" value="1"/>
</dbReference>
<dbReference type="PANTHER" id="PTHR23113:SF363">
    <property type="entry name" value="PROTEIN SON OF SEVENLESS"/>
    <property type="match status" value="1"/>
</dbReference>
<dbReference type="InterPro" id="IPR000651">
    <property type="entry name" value="Ras-like_Gua-exchang_fac_N"/>
</dbReference>
<dbReference type="Gene3D" id="2.30.29.30">
    <property type="entry name" value="Pleckstrin-homology domain (PH domain)/Phosphotyrosine-binding domain (PTB)"/>
    <property type="match status" value="1"/>
</dbReference>
<dbReference type="PANTHER" id="PTHR23113">
    <property type="entry name" value="GUANINE NUCLEOTIDE EXCHANGE FACTOR"/>
    <property type="match status" value="1"/>
</dbReference>
<keyword evidence="1 2" id="KW-0344">Guanine-nucleotide releasing factor</keyword>
<dbReference type="PROSITE" id="PS50009">
    <property type="entry name" value="RASGEF_CAT"/>
    <property type="match status" value="1"/>
</dbReference>
<evidence type="ECO:0000313" key="9">
    <source>
        <dbReference type="Proteomes" id="UP001164746"/>
    </source>
</evidence>
<dbReference type="SMART" id="SM00233">
    <property type="entry name" value="PH"/>
    <property type="match status" value="1"/>
</dbReference>
<dbReference type="SMART" id="SM00325">
    <property type="entry name" value="RhoGEF"/>
    <property type="match status" value="1"/>
</dbReference>
<dbReference type="EMBL" id="CP111022">
    <property type="protein sequence ID" value="WAR18953.1"/>
    <property type="molecule type" value="Genomic_DNA"/>
</dbReference>
<feature type="region of interest" description="Disordered" evidence="3">
    <location>
        <begin position="1141"/>
        <end position="1160"/>
    </location>
</feature>
<evidence type="ECO:0000259" key="7">
    <source>
        <dbReference type="PROSITE" id="PS50212"/>
    </source>
</evidence>
<evidence type="ECO:0000256" key="1">
    <source>
        <dbReference type="ARBA" id="ARBA00022658"/>
    </source>
</evidence>
<dbReference type="Gene3D" id="1.20.870.10">
    <property type="entry name" value="Son of sevenless (SoS) protein Chain: S domain 1"/>
    <property type="match status" value="2"/>
</dbReference>
<dbReference type="PROSITE" id="PS50212">
    <property type="entry name" value="RASGEF_NTER"/>
    <property type="match status" value="1"/>
</dbReference>
<dbReference type="InterPro" id="IPR008937">
    <property type="entry name" value="Ras-like_GEF"/>
</dbReference>
<evidence type="ECO:0000313" key="8">
    <source>
        <dbReference type="EMBL" id="WAR18953.1"/>
    </source>
</evidence>
<dbReference type="Pfam" id="PF00621">
    <property type="entry name" value="RhoGEF"/>
    <property type="match status" value="1"/>
</dbReference>
<dbReference type="Gene3D" id="1.10.840.10">
    <property type="entry name" value="Ras guanine-nucleotide exchange factors catalytic domain"/>
    <property type="match status" value="2"/>
</dbReference>
<dbReference type="InterPro" id="IPR019804">
    <property type="entry name" value="Ras_G-nucl-exch_fac_CS"/>
</dbReference>